<evidence type="ECO:0000313" key="3">
    <source>
        <dbReference type="Proteomes" id="UP000239181"/>
    </source>
</evidence>
<dbReference type="Gene3D" id="1.20.1050.10">
    <property type="match status" value="1"/>
</dbReference>
<dbReference type="CDD" id="cd03037">
    <property type="entry name" value="GST_N_GRX2"/>
    <property type="match status" value="1"/>
</dbReference>
<sequence length="211" mass="23585">MKLHIYQHCPFCNRARMIFGFKNQPVELSVIMEGDVETPTRMVGKKVVPILEKDDGTYMPESMDIVHYVDGLQGDRVAAEPADEAIVEWSKQASGAIYKLAIPRFTRADFAELATPEARAAYTQREIAAFGNLEELQAQSEAFIAETVEKLAEIEPYLQSFSKVSTTEFILFPVLNSLSIVKDFPFSPACLAYLQKVSALSKVPLFIEKAL</sequence>
<dbReference type="NCBIfam" id="NF007702">
    <property type="entry name" value="PRK10387.1"/>
    <property type="match status" value="1"/>
</dbReference>
<dbReference type="PROSITE" id="PS50404">
    <property type="entry name" value="GST_NTER"/>
    <property type="match status" value="1"/>
</dbReference>
<evidence type="ECO:0000259" key="1">
    <source>
        <dbReference type="PROSITE" id="PS50404"/>
    </source>
</evidence>
<evidence type="ECO:0000313" key="2">
    <source>
        <dbReference type="EMBL" id="PRD16309.1"/>
    </source>
</evidence>
<dbReference type="SUPFAM" id="SSF52833">
    <property type="entry name" value="Thioredoxin-like"/>
    <property type="match status" value="1"/>
</dbReference>
<dbReference type="RefSeq" id="WP_105591751.1">
    <property type="nucleotide sequence ID" value="NZ_PDET01000003.1"/>
</dbReference>
<dbReference type="InterPro" id="IPR011901">
    <property type="entry name" value="Grx2"/>
</dbReference>
<dbReference type="NCBIfam" id="TIGR02182">
    <property type="entry name" value="GRXB"/>
    <property type="match status" value="1"/>
</dbReference>
<dbReference type="Gene3D" id="3.40.30.10">
    <property type="entry name" value="Glutaredoxin"/>
    <property type="match status" value="1"/>
</dbReference>
<dbReference type="InterPro" id="IPR036282">
    <property type="entry name" value="Glutathione-S-Trfase_C_sf"/>
</dbReference>
<keyword evidence="3" id="KW-1185">Reference proteome</keyword>
<organism evidence="2 3">
    <name type="scientific">Pantoea coffeiphila</name>
    <dbReference type="NCBI Taxonomy" id="1465635"/>
    <lineage>
        <taxon>Bacteria</taxon>
        <taxon>Pseudomonadati</taxon>
        <taxon>Pseudomonadota</taxon>
        <taxon>Gammaproteobacteria</taxon>
        <taxon>Enterobacterales</taxon>
        <taxon>Erwiniaceae</taxon>
        <taxon>Pantoea</taxon>
    </lineage>
</organism>
<dbReference type="InterPro" id="IPR036249">
    <property type="entry name" value="Thioredoxin-like_sf"/>
</dbReference>
<dbReference type="Pfam" id="PF13417">
    <property type="entry name" value="GST_N_3"/>
    <property type="match status" value="1"/>
</dbReference>
<dbReference type="InterPro" id="IPR004045">
    <property type="entry name" value="Glutathione_S-Trfase_N"/>
</dbReference>
<dbReference type="InterPro" id="IPR007494">
    <property type="entry name" value="Glutaredoxin2_C"/>
</dbReference>
<dbReference type="Pfam" id="PF04399">
    <property type="entry name" value="Glutaredoxin2_C"/>
    <property type="match status" value="1"/>
</dbReference>
<dbReference type="EMBL" id="PDET01000003">
    <property type="protein sequence ID" value="PRD16309.1"/>
    <property type="molecule type" value="Genomic_DNA"/>
</dbReference>
<dbReference type="GO" id="GO:0005829">
    <property type="term" value="C:cytosol"/>
    <property type="evidence" value="ECO:0007669"/>
    <property type="project" value="InterPro"/>
</dbReference>
<accession>A0A2S9IEV6</accession>
<dbReference type="Proteomes" id="UP000239181">
    <property type="component" value="Unassembled WGS sequence"/>
</dbReference>
<protein>
    <submittedName>
        <fullName evidence="2">Glutaredoxin, GrxB family</fullName>
    </submittedName>
</protein>
<dbReference type="OrthoDB" id="5291571at2"/>
<comment type="caution">
    <text evidence="2">The sequence shown here is derived from an EMBL/GenBank/DDBJ whole genome shotgun (WGS) entry which is preliminary data.</text>
</comment>
<reference evidence="2 3" key="1">
    <citation type="submission" date="2017-10" db="EMBL/GenBank/DDBJ databases">
        <title>Draft genome of two endophytic bacteria isolated from 'guarana' Paullinia cupana (Mart.) Ducke.</title>
        <authorList>
            <person name="Siqueira K.A."/>
            <person name="Liotti R.G."/>
            <person name="Mendes T.A."/>
            <person name="Soares M.A."/>
        </authorList>
    </citation>
    <scope>NUCLEOTIDE SEQUENCE [LARGE SCALE GENOMIC DNA]</scope>
    <source>
        <strain evidence="2 3">342</strain>
    </source>
</reference>
<name>A0A2S9IEV6_9GAMM</name>
<dbReference type="SUPFAM" id="SSF47616">
    <property type="entry name" value="GST C-terminal domain-like"/>
    <property type="match status" value="1"/>
</dbReference>
<proteinExistence type="predicted"/>
<gene>
    <name evidence="2" type="primary">grxB</name>
    <name evidence="2" type="ORF">CQW29_05710</name>
</gene>
<dbReference type="AlphaFoldDB" id="A0A2S9IEV6"/>
<feature type="domain" description="GST N-terminal" evidence="1">
    <location>
        <begin position="1"/>
        <end position="77"/>
    </location>
</feature>